<dbReference type="AlphaFoldDB" id="A0A4Y7IZX5"/>
<dbReference type="GO" id="GO:0005576">
    <property type="term" value="C:extracellular region"/>
    <property type="evidence" value="ECO:0007669"/>
    <property type="project" value="TreeGrafter"/>
</dbReference>
<evidence type="ECO:0000313" key="7">
    <source>
        <dbReference type="Proteomes" id="UP000316621"/>
    </source>
</evidence>
<sequence length="238" mass="26364">MCPLYPWKSSTTYHPVPCNTHPLCKGDKCNADGQCTYVAEYMSGSITYGIIAKEKFTLGSDTDGIESIELHMGCGFLQQNFEKFICNNHLLGKPDLIAVILGLGLGPRSFLNQLGVIGQDAIIGGAGKKVHTTPIVIPKFKTPLYYLNLEDISVGNKRMGFPKGTFELNSQGNDDIIIDFGAPISIMYKDHFDRVVDLVKAHFNDLGIEYIGSHGHFDVCFRLRGRFDITNYPSITLH</sequence>
<dbReference type="InterPro" id="IPR032861">
    <property type="entry name" value="TAXi_N"/>
</dbReference>
<dbReference type="GO" id="GO:0008233">
    <property type="term" value="F:peptidase activity"/>
    <property type="evidence" value="ECO:0007669"/>
    <property type="project" value="UniProtKB-KW"/>
</dbReference>
<organism evidence="6 7">
    <name type="scientific">Papaver somniferum</name>
    <name type="common">Opium poppy</name>
    <dbReference type="NCBI Taxonomy" id="3469"/>
    <lineage>
        <taxon>Eukaryota</taxon>
        <taxon>Viridiplantae</taxon>
        <taxon>Streptophyta</taxon>
        <taxon>Embryophyta</taxon>
        <taxon>Tracheophyta</taxon>
        <taxon>Spermatophyta</taxon>
        <taxon>Magnoliopsida</taxon>
        <taxon>Ranunculales</taxon>
        <taxon>Papaveraceae</taxon>
        <taxon>Papaveroideae</taxon>
        <taxon>Papaver</taxon>
    </lineage>
</organism>
<evidence type="ECO:0000256" key="2">
    <source>
        <dbReference type="ARBA" id="ARBA00022670"/>
    </source>
</evidence>
<dbReference type="Proteomes" id="UP000316621">
    <property type="component" value="Chromosome 3"/>
</dbReference>
<comment type="similarity">
    <text evidence="1">Belongs to the peptidase A1 family.</text>
</comment>
<dbReference type="GO" id="GO:0006508">
    <property type="term" value="P:proteolysis"/>
    <property type="evidence" value="ECO:0007669"/>
    <property type="project" value="UniProtKB-KW"/>
</dbReference>
<dbReference type="InterPro" id="IPR032799">
    <property type="entry name" value="TAXi_C"/>
</dbReference>
<keyword evidence="7" id="KW-1185">Reference proteome</keyword>
<feature type="domain" description="Xylanase inhibitor N-terminal" evidence="5">
    <location>
        <begin position="3"/>
        <end position="115"/>
    </location>
</feature>
<feature type="domain" description="Xylanase inhibitor C-terminal" evidence="4">
    <location>
        <begin position="145"/>
        <end position="238"/>
    </location>
</feature>
<dbReference type="OMA" id="PKFSYCF"/>
<protein>
    <recommendedName>
        <fullName evidence="8">Peptidase A1 domain-containing protein</fullName>
    </recommendedName>
</protein>
<dbReference type="SUPFAM" id="SSF50630">
    <property type="entry name" value="Acid proteases"/>
    <property type="match status" value="1"/>
</dbReference>
<keyword evidence="2" id="KW-0645">Protease</keyword>
<dbReference type="EMBL" id="CM010717">
    <property type="protein sequence ID" value="RZC53058.1"/>
    <property type="molecule type" value="Genomic_DNA"/>
</dbReference>
<evidence type="ECO:0000256" key="3">
    <source>
        <dbReference type="ARBA" id="ARBA00022801"/>
    </source>
</evidence>
<dbReference type="PANTHER" id="PTHR47967:SF128">
    <property type="entry name" value="ASPARTIC PROTEINASE CDR1-LIKE"/>
    <property type="match status" value="1"/>
</dbReference>
<dbReference type="Pfam" id="PF14541">
    <property type="entry name" value="TAXi_C"/>
    <property type="match status" value="1"/>
</dbReference>
<evidence type="ECO:0000313" key="6">
    <source>
        <dbReference type="EMBL" id="RZC53058.1"/>
    </source>
</evidence>
<dbReference type="PANTHER" id="PTHR47967">
    <property type="entry name" value="OS07G0603500 PROTEIN-RELATED"/>
    <property type="match status" value="1"/>
</dbReference>
<accession>A0A4Y7IZX5</accession>
<keyword evidence="3" id="KW-0378">Hydrolase</keyword>
<evidence type="ECO:0000259" key="5">
    <source>
        <dbReference type="Pfam" id="PF14543"/>
    </source>
</evidence>
<evidence type="ECO:0000256" key="1">
    <source>
        <dbReference type="ARBA" id="ARBA00007447"/>
    </source>
</evidence>
<reference evidence="6 7" key="1">
    <citation type="journal article" date="2018" name="Science">
        <title>The opium poppy genome and morphinan production.</title>
        <authorList>
            <person name="Guo L."/>
            <person name="Winzer T."/>
            <person name="Yang X."/>
            <person name="Li Y."/>
            <person name="Ning Z."/>
            <person name="He Z."/>
            <person name="Teodor R."/>
            <person name="Lu Y."/>
            <person name="Bowser T.A."/>
            <person name="Graham I.A."/>
            <person name="Ye K."/>
        </authorList>
    </citation>
    <scope>NUCLEOTIDE SEQUENCE [LARGE SCALE GENOMIC DNA]</scope>
    <source>
        <strain evidence="7">cv. HN1</strain>
        <tissue evidence="6">Leaves</tissue>
    </source>
</reference>
<dbReference type="Gramene" id="RZC53058">
    <property type="protein sequence ID" value="RZC53058"/>
    <property type="gene ID" value="C5167_011911"/>
</dbReference>
<evidence type="ECO:0008006" key="8">
    <source>
        <dbReference type="Google" id="ProtNLM"/>
    </source>
</evidence>
<evidence type="ECO:0000259" key="4">
    <source>
        <dbReference type="Pfam" id="PF14541"/>
    </source>
</evidence>
<dbReference type="InterPro" id="IPR051708">
    <property type="entry name" value="Plant_Aspart_Prot_A1"/>
</dbReference>
<name>A0A4Y7IZX5_PAPSO</name>
<proteinExistence type="inferred from homology"/>
<dbReference type="InterPro" id="IPR021109">
    <property type="entry name" value="Peptidase_aspartic_dom_sf"/>
</dbReference>
<gene>
    <name evidence="6" type="ORF">C5167_011911</name>
</gene>
<dbReference type="Gene3D" id="2.40.70.10">
    <property type="entry name" value="Acid Proteases"/>
    <property type="match status" value="2"/>
</dbReference>
<dbReference type="Pfam" id="PF14543">
    <property type="entry name" value="TAXi_N"/>
    <property type="match status" value="1"/>
</dbReference>